<feature type="region of interest" description="Disordered" evidence="4">
    <location>
        <begin position="1"/>
        <end position="58"/>
    </location>
</feature>
<comment type="subcellular location">
    <subcellularLocation>
        <location evidence="1">Cell membrane</location>
        <topology evidence="1">Peripheral membrane protein</topology>
    </subcellularLocation>
    <subcellularLocation>
        <location evidence="2">Golgi apparatus membrane</location>
        <topology evidence="2">Peripheral membrane protein</topology>
    </subcellularLocation>
</comment>
<dbReference type="InterPro" id="IPR036273">
    <property type="entry name" value="CRAL/TRIO_N_dom_sf"/>
</dbReference>
<dbReference type="SMART" id="SM01100">
    <property type="entry name" value="CRAL_TRIO_N"/>
    <property type="match status" value="1"/>
</dbReference>
<evidence type="ECO:0000313" key="7">
    <source>
        <dbReference type="Proteomes" id="UP001491310"/>
    </source>
</evidence>
<comment type="similarity">
    <text evidence="3">Belongs to the SFH family.</text>
</comment>
<dbReference type="SMART" id="SM00516">
    <property type="entry name" value="SEC14"/>
    <property type="match status" value="1"/>
</dbReference>
<dbReference type="Proteomes" id="UP001491310">
    <property type="component" value="Unassembled WGS sequence"/>
</dbReference>
<feature type="compositionally biased region" description="Basic and acidic residues" evidence="4">
    <location>
        <begin position="8"/>
        <end position="23"/>
    </location>
</feature>
<reference evidence="6 7" key="1">
    <citation type="journal article" date="2024" name="Nat. Commun.">
        <title>Phylogenomics reveals the evolutionary origins of lichenization in chlorophyte algae.</title>
        <authorList>
            <person name="Puginier C."/>
            <person name="Libourel C."/>
            <person name="Otte J."/>
            <person name="Skaloud P."/>
            <person name="Haon M."/>
            <person name="Grisel S."/>
            <person name="Petersen M."/>
            <person name="Berrin J.G."/>
            <person name="Delaux P.M."/>
            <person name="Dal Grande F."/>
            <person name="Keller J."/>
        </authorList>
    </citation>
    <scope>NUCLEOTIDE SEQUENCE [LARGE SCALE GENOMIC DNA]</scope>
    <source>
        <strain evidence="6 7">SAG 216-7</strain>
    </source>
</reference>
<evidence type="ECO:0000313" key="6">
    <source>
        <dbReference type="EMBL" id="KAK9908750.1"/>
    </source>
</evidence>
<organism evidence="6 7">
    <name type="scientific">Coccomyxa subellipsoidea</name>
    <dbReference type="NCBI Taxonomy" id="248742"/>
    <lineage>
        <taxon>Eukaryota</taxon>
        <taxon>Viridiplantae</taxon>
        <taxon>Chlorophyta</taxon>
        <taxon>core chlorophytes</taxon>
        <taxon>Trebouxiophyceae</taxon>
        <taxon>Trebouxiophyceae incertae sedis</taxon>
        <taxon>Coccomyxaceae</taxon>
        <taxon>Coccomyxa</taxon>
    </lineage>
</organism>
<feature type="compositionally biased region" description="Basic and acidic residues" evidence="4">
    <location>
        <begin position="350"/>
        <end position="362"/>
    </location>
</feature>
<evidence type="ECO:0000256" key="3">
    <source>
        <dbReference type="ARBA" id="ARBA00038020"/>
    </source>
</evidence>
<dbReference type="PANTHER" id="PTHR45657:SF1">
    <property type="entry name" value="CRAL-TRIO DOMAIN-CONTAINING PROTEIN YKL091C-RELATED"/>
    <property type="match status" value="1"/>
</dbReference>
<dbReference type="SUPFAM" id="SSF46938">
    <property type="entry name" value="CRAL/TRIO N-terminal domain"/>
    <property type="match status" value="1"/>
</dbReference>
<proteinExistence type="inferred from homology"/>
<dbReference type="CDD" id="cd00170">
    <property type="entry name" value="SEC14"/>
    <property type="match status" value="1"/>
</dbReference>
<protein>
    <recommendedName>
        <fullName evidence="5">CRAL-TRIO domain-containing protein</fullName>
    </recommendedName>
</protein>
<sequence>MSPKEKRHSTPDEEDKSGLERKGSLRLRSNSLRGSLRKHKTHEAPGSTEEENFKKEWGISPAKEEELMQQYKEELKKAGIYNPNTDYYFLRRFLRARQHDIKRAKEMYAASMKWRTEFGVDTILEDFHFHERDAFISLYPQGYHKTDKTGRPIYIQHLGAIHYKKLEAVTTEERMIKFHVQEYERCARIIMPACSIVAGRHIDQTFAIIDVKGVGLKHLTGEVKKMLSRIMAIDQNNYPEMLGHTCIINAPSIFKFVWQAIRSFIDPKTQEKIEVCPRDFIPTLLRWVDAESLPEYLGGTSKATLLDDAGPWQDPKVLAQVEANNERARLAAKNAIESEELNGSSPNTDRGARDTEEDRFADLRPIMTRRSSVRSDISDSDDVYYSPKSNASFSDGSFTSTQEVFGRSASDDLDASFSGDLGRGAFPPGLEMSPGGAEARLSVPILDRVRALEEQVPGLEEKLRKHLGRERPRPVSGGGTLVARVEVLEEAVDTLLQAQEAQLKEQAEKAHSKCLPCCCVM</sequence>
<dbReference type="InterPro" id="IPR001251">
    <property type="entry name" value="CRAL-TRIO_dom"/>
</dbReference>
<dbReference type="InterPro" id="IPR036865">
    <property type="entry name" value="CRAL-TRIO_dom_sf"/>
</dbReference>
<evidence type="ECO:0000259" key="5">
    <source>
        <dbReference type="PROSITE" id="PS50191"/>
    </source>
</evidence>
<dbReference type="InterPro" id="IPR051026">
    <property type="entry name" value="PI/PC_transfer"/>
</dbReference>
<dbReference type="PANTHER" id="PTHR45657">
    <property type="entry name" value="CRAL-TRIO DOMAIN-CONTAINING PROTEIN YKL091C-RELATED"/>
    <property type="match status" value="1"/>
</dbReference>
<evidence type="ECO:0000256" key="1">
    <source>
        <dbReference type="ARBA" id="ARBA00004202"/>
    </source>
</evidence>
<comment type="caution">
    <text evidence="6">The sequence shown here is derived from an EMBL/GenBank/DDBJ whole genome shotgun (WGS) entry which is preliminary data.</text>
</comment>
<accession>A0ABR2YNX0</accession>
<feature type="region of interest" description="Disordered" evidence="4">
    <location>
        <begin position="334"/>
        <end position="398"/>
    </location>
</feature>
<dbReference type="EMBL" id="JALJOT010000007">
    <property type="protein sequence ID" value="KAK9908750.1"/>
    <property type="molecule type" value="Genomic_DNA"/>
</dbReference>
<keyword evidence="7" id="KW-1185">Reference proteome</keyword>
<name>A0ABR2YNX0_9CHLO</name>
<feature type="compositionally biased region" description="Polar residues" evidence="4">
    <location>
        <begin position="387"/>
        <end position="398"/>
    </location>
</feature>
<dbReference type="InterPro" id="IPR011074">
    <property type="entry name" value="CRAL/TRIO_N_dom"/>
</dbReference>
<dbReference type="PROSITE" id="PS50191">
    <property type="entry name" value="CRAL_TRIO"/>
    <property type="match status" value="1"/>
</dbReference>
<dbReference type="SUPFAM" id="SSF52087">
    <property type="entry name" value="CRAL/TRIO domain"/>
    <property type="match status" value="1"/>
</dbReference>
<dbReference type="Gene3D" id="1.10.8.20">
    <property type="entry name" value="N-terminal domain of phosphatidylinositol transfer protein sec14p"/>
    <property type="match status" value="1"/>
</dbReference>
<dbReference type="Gene3D" id="3.40.525.10">
    <property type="entry name" value="CRAL-TRIO lipid binding domain"/>
    <property type="match status" value="1"/>
</dbReference>
<evidence type="ECO:0000256" key="2">
    <source>
        <dbReference type="ARBA" id="ARBA00004395"/>
    </source>
</evidence>
<evidence type="ECO:0000256" key="4">
    <source>
        <dbReference type="SAM" id="MobiDB-lite"/>
    </source>
</evidence>
<dbReference type="Pfam" id="PF00650">
    <property type="entry name" value="CRAL_TRIO"/>
    <property type="match status" value="1"/>
</dbReference>
<gene>
    <name evidence="6" type="ORF">WJX75_002318</name>
</gene>
<feature type="domain" description="CRAL-TRIO" evidence="5">
    <location>
        <begin position="131"/>
        <end position="305"/>
    </location>
</feature>